<accession>A0A1C0AIA2</accession>
<gene>
    <name evidence="5" type="ORF">BCR15_08985</name>
</gene>
<organism evidence="5 6">
    <name type="scientific">Tessaracoccus lapidicaptus</name>
    <dbReference type="NCBI Taxonomy" id="1427523"/>
    <lineage>
        <taxon>Bacteria</taxon>
        <taxon>Bacillati</taxon>
        <taxon>Actinomycetota</taxon>
        <taxon>Actinomycetes</taxon>
        <taxon>Propionibacteriales</taxon>
        <taxon>Propionibacteriaceae</taxon>
        <taxon>Tessaracoccus</taxon>
    </lineage>
</organism>
<sequence length="109" mass="11993">MSYTTVAHVTELNEDKPLAVDVNDDLSVALVLHHGRVYAIEDECSHGKVKLSDGDVEDSTIECYLHGSTFDLETGRPLNLPATTSVRVFPCRIEGEDVQIDVTTPTTDY</sequence>
<dbReference type="InterPro" id="IPR017941">
    <property type="entry name" value="Rieske_2Fe-2S"/>
</dbReference>
<dbReference type="GO" id="GO:0004497">
    <property type="term" value="F:monooxygenase activity"/>
    <property type="evidence" value="ECO:0007669"/>
    <property type="project" value="UniProtKB-ARBA"/>
</dbReference>
<comment type="caution">
    <text evidence="5">The sequence shown here is derived from an EMBL/GenBank/DDBJ whole genome shotgun (WGS) entry which is preliminary data.</text>
</comment>
<evidence type="ECO:0000256" key="1">
    <source>
        <dbReference type="ARBA" id="ARBA00022714"/>
    </source>
</evidence>
<name>A0A1C0AIA2_9ACTN</name>
<evidence type="ECO:0000256" key="3">
    <source>
        <dbReference type="ARBA" id="ARBA00023004"/>
    </source>
</evidence>
<evidence type="ECO:0000313" key="5">
    <source>
        <dbReference type="EMBL" id="OCL31748.1"/>
    </source>
</evidence>
<dbReference type="Gene3D" id="2.102.10.10">
    <property type="entry name" value="Rieske [2Fe-2S] iron-sulphur domain"/>
    <property type="match status" value="1"/>
</dbReference>
<dbReference type="PANTHER" id="PTHR21496">
    <property type="entry name" value="FERREDOXIN-RELATED"/>
    <property type="match status" value="1"/>
</dbReference>
<dbReference type="SUPFAM" id="SSF50022">
    <property type="entry name" value="ISP domain"/>
    <property type="match status" value="1"/>
</dbReference>
<evidence type="ECO:0000313" key="6">
    <source>
        <dbReference type="Proteomes" id="UP000093501"/>
    </source>
</evidence>
<proteinExistence type="predicted"/>
<keyword evidence="2" id="KW-0479">Metal-binding</keyword>
<dbReference type="GO" id="GO:0051537">
    <property type="term" value="F:2 iron, 2 sulfur cluster binding"/>
    <property type="evidence" value="ECO:0007669"/>
    <property type="project" value="UniProtKB-KW"/>
</dbReference>
<dbReference type="AlphaFoldDB" id="A0A1C0AIA2"/>
<dbReference type="InterPro" id="IPR036922">
    <property type="entry name" value="Rieske_2Fe-2S_sf"/>
</dbReference>
<reference evidence="6" key="1">
    <citation type="submission" date="2016-07" db="EMBL/GenBank/DDBJ databases">
        <authorList>
            <person name="Florea S."/>
            <person name="Webb J.S."/>
            <person name="Jaromczyk J."/>
            <person name="Schardl C.L."/>
        </authorList>
    </citation>
    <scope>NUCLEOTIDE SEQUENCE [LARGE SCALE GENOMIC DNA]</scope>
    <source>
        <strain evidence="6">IPBSL-7</strain>
    </source>
</reference>
<dbReference type="GO" id="GO:0016705">
    <property type="term" value="F:oxidoreductase activity, acting on paired donors, with incorporation or reduction of molecular oxygen"/>
    <property type="evidence" value="ECO:0007669"/>
    <property type="project" value="UniProtKB-ARBA"/>
</dbReference>
<dbReference type="RefSeq" id="WP_068752525.1">
    <property type="nucleotide sequence ID" value="NZ_JBDXXE010000018.1"/>
</dbReference>
<protein>
    <submittedName>
        <fullName evidence="5">Uncharacterized protein</fullName>
    </submittedName>
</protein>
<keyword evidence="1" id="KW-0001">2Fe-2S</keyword>
<keyword evidence="6" id="KW-1185">Reference proteome</keyword>
<dbReference type="PROSITE" id="PS51296">
    <property type="entry name" value="RIESKE"/>
    <property type="match status" value="1"/>
</dbReference>
<dbReference type="Pfam" id="PF00355">
    <property type="entry name" value="Rieske"/>
    <property type="match status" value="1"/>
</dbReference>
<keyword evidence="3" id="KW-0408">Iron</keyword>
<evidence type="ECO:0000256" key="4">
    <source>
        <dbReference type="ARBA" id="ARBA00023014"/>
    </source>
</evidence>
<keyword evidence="4" id="KW-0411">Iron-sulfur</keyword>
<dbReference type="GO" id="GO:0046872">
    <property type="term" value="F:metal ion binding"/>
    <property type="evidence" value="ECO:0007669"/>
    <property type="project" value="UniProtKB-KW"/>
</dbReference>
<dbReference type="EMBL" id="MBQD01000025">
    <property type="protein sequence ID" value="OCL31748.1"/>
    <property type="molecule type" value="Genomic_DNA"/>
</dbReference>
<dbReference type="CDD" id="cd03528">
    <property type="entry name" value="Rieske_RO_ferredoxin"/>
    <property type="match status" value="1"/>
</dbReference>
<dbReference type="Proteomes" id="UP000093501">
    <property type="component" value="Unassembled WGS sequence"/>
</dbReference>
<evidence type="ECO:0000256" key="2">
    <source>
        <dbReference type="ARBA" id="ARBA00022723"/>
    </source>
</evidence>
<dbReference type="PANTHER" id="PTHR21496:SF23">
    <property type="entry name" value="3-PHENYLPROPIONATE_CINNAMIC ACID DIOXYGENASE FERREDOXIN SUBUNIT"/>
    <property type="match status" value="1"/>
</dbReference>